<evidence type="ECO:0008006" key="2">
    <source>
        <dbReference type="Google" id="ProtNLM"/>
    </source>
</evidence>
<dbReference type="InterPro" id="IPR036192">
    <property type="entry name" value="Cell_div_ZapA-like_sf"/>
</dbReference>
<name>A0A644V320_9ZZZZ</name>
<dbReference type="Pfam" id="PF05164">
    <property type="entry name" value="ZapA"/>
    <property type="match status" value="1"/>
</dbReference>
<comment type="caution">
    <text evidence="1">The sequence shown here is derived from an EMBL/GenBank/DDBJ whole genome shotgun (WGS) entry which is preliminary data.</text>
</comment>
<evidence type="ECO:0000313" key="1">
    <source>
        <dbReference type="EMBL" id="MPL85252.1"/>
    </source>
</evidence>
<organism evidence="1">
    <name type="scientific">bioreactor metagenome</name>
    <dbReference type="NCBI Taxonomy" id="1076179"/>
    <lineage>
        <taxon>unclassified sequences</taxon>
        <taxon>metagenomes</taxon>
        <taxon>ecological metagenomes</taxon>
    </lineage>
</organism>
<accession>A0A644V320</accession>
<sequence>MSDQQSIQISIADRYYPLKVSLQDEEKIRAAVKIINDKVDLYRKRFTNRDIQDALSITLLQFVIRLIEAEQREESSRIVEEIQNISNLLDEYISVNLS</sequence>
<reference evidence="1" key="1">
    <citation type="submission" date="2019-08" db="EMBL/GenBank/DDBJ databases">
        <authorList>
            <person name="Kucharzyk K."/>
            <person name="Murdoch R.W."/>
            <person name="Higgins S."/>
            <person name="Loffler F."/>
        </authorList>
    </citation>
    <scope>NUCLEOTIDE SEQUENCE</scope>
</reference>
<dbReference type="InterPro" id="IPR007838">
    <property type="entry name" value="Cell_div_ZapA-like"/>
</dbReference>
<dbReference type="AlphaFoldDB" id="A0A644V320"/>
<dbReference type="SUPFAM" id="SSF102829">
    <property type="entry name" value="Cell division protein ZapA-like"/>
    <property type="match status" value="1"/>
</dbReference>
<proteinExistence type="predicted"/>
<dbReference type="EMBL" id="VSSQ01000202">
    <property type="protein sequence ID" value="MPL85252.1"/>
    <property type="molecule type" value="Genomic_DNA"/>
</dbReference>
<protein>
    <recommendedName>
        <fullName evidence="2">Cell division protein ZapA</fullName>
    </recommendedName>
</protein>
<gene>
    <name evidence="1" type="ORF">SDC9_31220</name>
</gene>